<dbReference type="HAMAP" id="MF_03028">
    <property type="entry name" value="Pescadillo"/>
    <property type="match status" value="1"/>
</dbReference>
<protein>
    <recommendedName>
        <fullName evidence="4">Pescadillo homolog</fullName>
    </recommendedName>
</protein>
<evidence type="ECO:0000256" key="5">
    <source>
        <dbReference type="SAM" id="MobiDB-lite"/>
    </source>
</evidence>
<dbReference type="SMART" id="SM00292">
    <property type="entry name" value="BRCT"/>
    <property type="match status" value="1"/>
</dbReference>
<feature type="compositionally biased region" description="Low complexity" evidence="5">
    <location>
        <begin position="309"/>
        <end position="325"/>
    </location>
</feature>
<evidence type="ECO:0000256" key="1">
    <source>
        <dbReference type="ARBA" id="ARBA00022517"/>
    </source>
</evidence>
<keyword evidence="2 4" id="KW-0698">rRNA processing</keyword>
<organism evidence="7 8">
    <name type="scientific">Tetradesmus obliquus</name>
    <name type="common">Green alga</name>
    <name type="synonym">Acutodesmus obliquus</name>
    <dbReference type="NCBI Taxonomy" id="3088"/>
    <lineage>
        <taxon>Eukaryota</taxon>
        <taxon>Viridiplantae</taxon>
        <taxon>Chlorophyta</taxon>
        <taxon>core chlorophytes</taxon>
        <taxon>Chlorophyceae</taxon>
        <taxon>CS clade</taxon>
        <taxon>Sphaeropleales</taxon>
        <taxon>Scenedesmaceae</taxon>
        <taxon>Tetradesmus</taxon>
    </lineage>
</organism>
<dbReference type="Proteomes" id="UP001244341">
    <property type="component" value="Chromosome 14b"/>
</dbReference>
<dbReference type="Pfam" id="PF06732">
    <property type="entry name" value="Pescadillo_N"/>
    <property type="match status" value="1"/>
</dbReference>
<evidence type="ECO:0000313" key="7">
    <source>
        <dbReference type="EMBL" id="WIA22449.1"/>
    </source>
</evidence>
<evidence type="ECO:0000256" key="2">
    <source>
        <dbReference type="ARBA" id="ARBA00022552"/>
    </source>
</evidence>
<keyword evidence="3 4" id="KW-0539">Nucleus</keyword>
<dbReference type="InterPro" id="IPR036420">
    <property type="entry name" value="BRCT_dom_sf"/>
</dbReference>
<dbReference type="PANTHER" id="PTHR12221">
    <property type="entry name" value="PESCADILLO - RELATED"/>
    <property type="match status" value="1"/>
</dbReference>
<dbReference type="PANTHER" id="PTHR12221:SF6">
    <property type="entry name" value="PESCADILLO HOMOLOG"/>
    <property type="match status" value="1"/>
</dbReference>
<dbReference type="InterPro" id="IPR001357">
    <property type="entry name" value="BRCT_dom"/>
</dbReference>
<feature type="region of interest" description="Disordered" evidence="5">
    <location>
        <begin position="698"/>
        <end position="721"/>
    </location>
</feature>
<dbReference type="SUPFAM" id="SSF52113">
    <property type="entry name" value="BRCT domain"/>
    <property type="match status" value="1"/>
</dbReference>
<feature type="region of interest" description="Disordered" evidence="5">
    <location>
        <begin position="309"/>
        <end position="406"/>
    </location>
</feature>
<comment type="function">
    <text evidence="4">Required for maturation of ribosomal RNAs and formation of the large ribosomal subunit.</text>
</comment>
<sequence>MGKKQKRGKAGNAAQYLTRNQAIKKLQLRLSEFRRLCILKGVHPREPKRKVKGANKTYYHVKDINWLAHEPLIQNFRAVKVHERRVSKARAKANFSLARRLMRAKPGYKLDHLVRERYPSFIDALRDLDDPLTLLHLFATLPAEGRLGISASTVDKCRRLVLEWNAYVARTSSLRRVFVSVKGFYYQAEVAGCSVTWLVPHQLAQVLPADVDFTVMLTFLEFYATLVQFVMFKLYHNLGLRYPPVADKSLEAAAAGLAGIMKDIAGLAADEQQQQGEQQQQQQDGTAAAAAALPDVVQRLGTLGKKLQELQQQQQQGDTAAAAAAAEDESEELPEIDSGGGDDSESEADSEADAAEDEDEEEEDEEGSSAEESEEDAAGSEEEQQQQQQQQEAAGDDDDAAGVSGAAVAGGGLGSVDPDDDAGLCSVLLQGCVFWLAREVPREPLLLMIRAFGGTAAWEGPGSPLQEADEAITHQIVDRPTQGHKFLSRAYVQPQWLFDSINHRVLLPAELYAPGKVPPPHLSPFVDNEAEGYTPEFARTIKQLQEAARAARRAAAGLATEAAFLQDGSAADPAAAAAAAAPGEDDAVAEKVYQKELAKELGAAQGVEAGDADQGSEEEEGSEQGSDEEEDAAAAAAGKKRKAAAAGATGKAAEEDEEAAMADIMMTRKNRKLYARINRAIEGKAERVAALEQRKAKLAGQQQQQQQVAAGGRLKRQRKAA</sequence>
<comment type="subcellular location">
    <subcellularLocation>
        <location evidence="4">Nucleus</location>
        <location evidence="4">Nucleolus</location>
    </subcellularLocation>
    <subcellularLocation>
        <location evidence="4">Nucleus</location>
        <location evidence="4">Nucleoplasm</location>
    </subcellularLocation>
</comment>
<evidence type="ECO:0000256" key="4">
    <source>
        <dbReference type="HAMAP-Rule" id="MF_03028"/>
    </source>
</evidence>
<dbReference type="InterPro" id="IPR010613">
    <property type="entry name" value="PES"/>
</dbReference>
<gene>
    <name evidence="7" type="ORF">OEZ85_004747</name>
</gene>
<dbReference type="PROSITE" id="PS50172">
    <property type="entry name" value="BRCT"/>
    <property type="match status" value="1"/>
</dbReference>
<reference evidence="7 8" key="1">
    <citation type="submission" date="2023-05" db="EMBL/GenBank/DDBJ databases">
        <title>A 100% complete, gapless, phased diploid assembly of the Scenedesmus obliquus UTEX 3031 genome.</title>
        <authorList>
            <person name="Biondi T.C."/>
            <person name="Hanschen E.R."/>
            <person name="Kwon T."/>
            <person name="Eng W."/>
            <person name="Kruse C.P.S."/>
            <person name="Koehler S.I."/>
            <person name="Kunde Y."/>
            <person name="Gleasner C.D."/>
            <person name="You Mak K.T."/>
            <person name="Polle J."/>
            <person name="Hovde B.T."/>
            <person name="Starkenburg S.R."/>
        </authorList>
    </citation>
    <scope>NUCLEOTIDE SEQUENCE [LARGE SCALE GENOMIC DNA]</scope>
    <source>
        <strain evidence="7 8">DOE0152z</strain>
    </source>
</reference>
<keyword evidence="8" id="KW-1185">Reference proteome</keyword>
<feature type="compositionally biased region" description="Acidic residues" evidence="5">
    <location>
        <begin position="610"/>
        <end position="632"/>
    </location>
</feature>
<evidence type="ECO:0000259" key="6">
    <source>
        <dbReference type="PROSITE" id="PS50172"/>
    </source>
</evidence>
<evidence type="ECO:0000313" key="8">
    <source>
        <dbReference type="Proteomes" id="UP001244341"/>
    </source>
</evidence>
<proteinExistence type="inferred from homology"/>
<accession>A0ABY8ULP3</accession>
<name>A0ABY8ULP3_TETOB</name>
<feature type="region of interest" description="Disordered" evidence="5">
    <location>
        <begin position="603"/>
        <end position="658"/>
    </location>
</feature>
<evidence type="ECO:0000256" key="3">
    <source>
        <dbReference type="ARBA" id="ARBA00023242"/>
    </source>
</evidence>
<comment type="similarity">
    <text evidence="4">Belongs to the pescadillo family.</text>
</comment>
<dbReference type="EMBL" id="CP126221">
    <property type="protein sequence ID" value="WIA22449.1"/>
    <property type="molecule type" value="Genomic_DNA"/>
</dbReference>
<feature type="compositionally biased region" description="Acidic residues" evidence="5">
    <location>
        <begin position="326"/>
        <end position="384"/>
    </location>
</feature>
<feature type="domain" description="BRCT" evidence="6">
    <location>
        <begin position="424"/>
        <end position="514"/>
    </location>
</feature>
<keyword evidence="1 4" id="KW-0690">Ribosome biogenesis</keyword>
<dbReference type="Gene3D" id="3.40.50.10190">
    <property type="entry name" value="BRCT domain"/>
    <property type="match status" value="1"/>
</dbReference>
<dbReference type="CDD" id="cd17709">
    <property type="entry name" value="BRCT_pescadillo_like"/>
    <property type="match status" value="1"/>
</dbReference>